<dbReference type="InterPro" id="IPR003749">
    <property type="entry name" value="ThiS/MoaD-like"/>
</dbReference>
<keyword evidence="2" id="KW-1185">Reference proteome</keyword>
<dbReference type="PANTHER" id="PTHR38031:SF1">
    <property type="entry name" value="SULFUR CARRIER PROTEIN CYSO"/>
    <property type="match status" value="1"/>
</dbReference>
<sequence>MAIEVRIPTILRTYTGGEKAVDANGATLAALIDDLEANHPGLKERLIEDKDGQGDLRRFVNVYVNDEDVRFTGGLETTLSDGDQVVVLPAVAGGSSAIAR</sequence>
<dbReference type="PANTHER" id="PTHR38031">
    <property type="entry name" value="SULFUR CARRIER PROTEIN SLR0821-RELATED"/>
    <property type="match status" value="1"/>
</dbReference>
<dbReference type="SUPFAM" id="SSF54285">
    <property type="entry name" value="MoaD/ThiS"/>
    <property type="match status" value="1"/>
</dbReference>
<dbReference type="NCBIfam" id="TIGR01687">
    <property type="entry name" value="moaD_arch"/>
    <property type="match status" value="1"/>
</dbReference>
<evidence type="ECO:0000313" key="2">
    <source>
        <dbReference type="Proteomes" id="UP000279994"/>
    </source>
</evidence>
<proteinExistence type="predicted"/>
<dbReference type="RefSeq" id="WP_123223103.1">
    <property type="nucleotide sequence ID" value="NZ_RJSF01000040.1"/>
</dbReference>
<dbReference type="AlphaFoldDB" id="A0A3N0GML9"/>
<evidence type="ECO:0000313" key="1">
    <source>
        <dbReference type="EMBL" id="RNM13697.1"/>
    </source>
</evidence>
<dbReference type="OrthoDB" id="9156098at2"/>
<gene>
    <name evidence="1" type="ORF">EFL26_11965</name>
</gene>
<dbReference type="Pfam" id="PF02597">
    <property type="entry name" value="ThiS"/>
    <property type="match status" value="1"/>
</dbReference>
<dbReference type="Proteomes" id="UP000279994">
    <property type="component" value="Unassembled WGS sequence"/>
</dbReference>
<reference evidence="1 2" key="1">
    <citation type="submission" date="2018-11" db="EMBL/GenBank/DDBJ databases">
        <authorList>
            <person name="Li F."/>
        </authorList>
    </citation>
    <scope>NUCLEOTIDE SEQUENCE [LARGE SCALE GENOMIC DNA]</scope>
    <source>
        <strain evidence="1 2">Gsoil 818</strain>
    </source>
</reference>
<dbReference type="EMBL" id="RJSF01000040">
    <property type="protein sequence ID" value="RNM13697.1"/>
    <property type="molecule type" value="Genomic_DNA"/>
</dbReference>
<name>A0A3N0GML9_9ACTN</name>
<dbReference type="InterPro" id="IPR010038">
    <property type="entry name" value="MoaD_arc-typ"/>
</dbReference>
<organism evidence="1 2">
    <name type="scientific">Nocardioides pocheonensis</name>
    <dbReference type="NCBI Taxonomy" id="661485"/>
    <lineage>
        <taxon>Bacteria</taxon>
        <taxon>Bacillati</taxon>
        <taxon>Actinomycetota</taxon>
        <taxon>Actinomycetes</taxon>
        <taxon>Propionibacteriales</taxon>
        <taxon>Nocardioidaceae</taxon>
        <taxon>Nocardioides</taxon>
    </lineage>
</organism>
<dbReference type="InterPro" id="IPR052045">
    <property type="entry name" value="Sulfur_Carrier/Prot_Modifier"/>
</dbReference>
<dbReference type="InterPro" id="IPR016155">
    <property type="entry name" value="Mopterin_synth/thiamin_S_b"/>
</dbReference>
<accession>A0A3N0GML9</accession>
<protein>
    <submittedName>
        <fullName evidence="1">MoaD/ThiS family protein</fullName>
    </submittedName>
</protein>
<dbReference type="Gene3D" id="3.10.20.30">
    <property type="match status" value="1"/>
</dbReference>
<dbReference type="InterPro" id="IPR012675">
    <property type="entry name" value="Beta-grasp_dom_sf"/>
</dbReference>
<comment type="caution">
    <text evidence="1">The sequence shown here is derived from an EMBL/GenBank/DDBJ whole genome shotgun (WGS) entry which is preliminary data.</text>
</comment>